<comment type="catalytic activity">
    <reaction evidence="7 8">
        <text>tRNA(His) + L-histidine + ATP = L-histidyl-tRNA(His) + AMP + diphosphate + H(+)</text>
        <dbReference type="Rhea" id="RHEA:17313"/>
        <dbReference type="Rhea" id="RHEA-COMP:9665"/>
        <dbReference type="Rhea" id="RHEA-COMP:9689"/>
        <dbReference type="ChEBI" id="CHEBI:15378"/>
        <dbReference type="ChEBI" id="CHEBI:30616"/>
        <dbReference type="ChEBI" id="CHEBI:33019"/>
        <dbReference type="ChEBI" id="CHEBI:57595"/>
        <dbReference type="ChEBI" id="CHEBI:78442"/>
        <dbReference type="ChEBI" id="CHEBI:78527"/>
        <dbReference type="ChEBI" id="CHEBI:456215"/>
        <dbReference type="EC" id="6.1.1.21"/>
    </reaction>
</comment>
<dbReference type="Gene3D" id="3.40.50.800">
    <property type="entry name" value="Anticodon-binding domain"/>
    <property type="match status" value="1"/>
</dbReference>
<dbReference type="PROSITE" id="PS50862">
    <property type="entry name" value="AA_TRNA_LIGASE_II"/>
    <property type="match status" value="1"/>
</dbReference>
<evidence type="ECO:0000256" key="9">
    <source>
        <dbReference type="PIRSR" id="PIRSR001549-1"/>
    </source>
</evidence>
<organism evidence="11 12">
    <name type="scientific">Candidatus Daviesbacteria bacterium GW2011_GWB1_36_5</name>
    <dbReference type="NCBI Taxonomy" id="1618426"/>
    <lineage>
        <taxon>Bacteria</taxon>
        <taxon>Candidatus Daviesiibacteriota</taxon>
    </lineage>
</organism>
<evidence type="ECO:0000256" key="5">
    <source>
        <dbReference type="ARBA" id="ARBA00022917"/>
    </source>
</evidence>
<accession>A0A0G0EL47</accession>
<reference evidence="11 12" key="1">
    <citation type="journal article" date="2015" name="Nature">
        <title>rRNA introns, odd ribosomes, and small enigmatic genomes across a large radiation of phyla.</title>
        <authorList>
            <person name="Brown C.T."/>
            <person name="Hug L.A."/>
            <person name="Thomas B.C."/>
            <person name="Sharon I."/>
            <person name="Castelle C.J."/>
            <person name="Singh A."/>
            <person name="Wilkins M.J."/>
            <person name="Williams K.H."/>
            <person name="Banfield J.F."/>
        </authorList>
    </citation>
    <scope>NUCLEOTIDE SEQUENCE [LARGE SCALE GENOMIC DNA]</scope>
</reference>
<dbReference type="FunFam" id="3.40.50.800:FF:000012">
    <property type="entry name" value="Histidine--tRNA ligase, cytoplasmic"/>
    <property type="match status" value="1"/>
</dbReference>
<evidence type="ECO:0000256" key="2">
    <source>
        <dbReference type="ARBA" id="ARBA00022598"/>
    </source>
</evidence>
<dbReference type="InterPro" id="IPR033656">
    <property type="entry name" value="HisRS_anticodon"/>
</dbReference>
<proteinExistence type="inferred from homology"/>
<comment type="subunit">
    <text evidence="8">Homodimer.</text>
</comment>
<dbReference type="SUPFAM" id="SSF55681">
    <property type="entry name" value="Class II aaRS and biotin synthetases"/>
    <property type="match status" value="1"/>
</dbReference>
<dbReference type="InterPro" id="IPR006195">
    <property type="entry name" value="aa-tRNA-synth_II"/>
</dbReference>
<evidence type="ECO:0000256" key="6">
    <source>
        <dbReference type="ARBA" id="ARBA00023146"/>
    </source>
</evidence>
<dbReference type="PATRIC" id="fig|1618426.3.peg.1048"/>
<feature type="binding site" evidence="9">
    <location>
        <begin position="250"/>
        <end position="251"/>
    </location>
    <ligand>
        <name>L-histidine</name>
        <dbReference type="ChEBI" id="CHEBI:57595"/>
    </ligand>
</feature>
<dbReference type="NCBIfam" id="TIGR00442">
    <property type="entry name" value="hisS"/>
    <property type="match status" value="1"/>
</dbReference>
<feature type="binding site" evidence="9">
    <location>
        <begin position="79"/>
        <end position="81"/>
    </location>
    <ligand>
        <name>L-histidine</name>
        <dbReference type="ChEBI" id="CHEBI:57595"/>
    </ligand>
</feature>
<dbReference type="EC" id="6.1.1.21" evidence="8"/>
<dbReference type="PANTHER" id="PTHR11476:SF7">
    <property type="entry name" value="HISTIDINE--TRNA LIGASE"/>
    <property type="match status" value="1"/>
</dbReference>
<keyword evidence="3 8" id="KW-0547">Nucleotide-binding</keyword>
<evidence type="ECO:0000313" key="11">
    <source>
        <dbReference type="EMBL" id="KKQ07753.1"/>
    </source>
</evidence>
<comment type="similarity">
    <text evidence="1 8">Belongs to the class-II aminoacyl-tRNA synthetase family.</text>
</comment>
<feature type="domain" description="Aminoacyl-transfer RNA synthetases class-II family profile" evidence="10">
    <location>
        <begin position="25"/>
        <end position="344"/>
    </location>
</feature>
<dbReference type="Pfam" id="PF03129">
    <property type="entry name" value="HGTP_anticodon"/>
    <property type="match status" value="1"/>
</dbReference>
<keyword evidence="6 8" id="KW-0030">Aminoacyl-tRNA synthetase</keyword>
<feature type="binding site" evidence="9">
    <location>
        <position position="246"/>
    </location>
    <ligand>
        <name>L-histidine</name>
        <dbReference type="ChEBI" id="CHEBI:57595"/>
    </ligand>
</feature>
<dbReference type="InterPro" id="IPR015807">
    <property type="entry name" value="His-tRNA-ligase"/>
</dbReference>
<dbReference type="CDD" id="cd00773">
    <property type="entry name" value="HisRS-like_core"/>
    <property type="match status" value="1"/>
</dbReference>
<dbReference type="AlphaFoldDB" id="A0A0G0EL47"/>
<keyword evidence="5 8" id="KW-0648">Protein biosynthesis</keyword>
<sequence length="407" mass="45110">MNIKASTPKGFRDYLPADAIARQVVLEKIQKVFQKFGFDPLETPTLEFEETLTGKYGEEEKLIYKFETPGGDKVALKYDQTVPLARVIAQYGPRGAQTLPIPFKRYQIQDAYRGENPQKGRYRQFLQCDGDIIGISSPLADAEILALTYEIYSELGLDVVIKINDRALIADVEPKFLAAIDKLGKIGEVGVLEELQQKGLSSNEASELLSKVKILKPTQKLDQIITFYKGMGYPEGSLQFDPALIRGLDYYTGLILEVVLKSDPNSSSLAGGGRWDSLIGKFTGMDLAAIGFAIGVDRTIEAMESLGVLDAGKTSSKVLVTIFSEQLQNKSLEISSRLRSNKIPTELWLDPEAKLEKQLKYADQKGIPYALIIGPDEAEKDMVNLKNLTTKTQETLTLDEVIQKLTS</sequence>
<keyword evidence="2 8" id="KW-0436">Ligase</keyword>
<dbReference type="EMBL" id="LBSA01000038">
    <property type="protein sequence ID" value="KKQ07753.1"/>
    <property type="molecule type" value="Genomic_DNA"/>
</dbReference>
<name>A0A0G0EL47_9BACT</name>
<evidence type="ECO:0000256" key="7">
    <source>
        <dbReference type="ARBA" id="ARBA00047639"/>
    </source>
</evidence>
<dbReference type="GO" id="GO:0006427">
    <property type="term" value="P:histidyl-tRNA aminoacylation"/>
    <property type="evidence" value="ECO:0007669"/>
    <property type="project" value="UniProtKB-UniRule"/>
</dbReference>
<gene>
    <name evidence="8" type="primary">hisS</name>
    <name evidence="11" type="ORF">US19_C0038G0005</name>
</gene>
<evidence type="ECO:0000256" key="1">
    <source>
        <dbReference type="ARBA" id="ARBA00008226"/>
    </source>
</evidence>
<keyword evidence="4 8" id="KW-0067">ATP-binding</keyword>
<comment type="caution">
    <text evidence="11">The sequence shown here is derived from an EMBL/GenBank/DDBJ whole genome shotgun (WGS) entry which is preliminary data.</text>
</comment>
<evidence type="ECO:0000256" key="8">
    <source>
        <dbReference type="HAMAP-Rule" id="MF_00127"/>
    </source>
</evidence>
<dbReference type="CDD" id="cd00859">
    <property type="entry name" value="HisRS_anticodon"/>
    <property type="match status" value="1"/>
</dbReference>
<feature type="binding site" evidence="9">
    <location>
        <position position="131"/>
    </location>
    <ligand>
        <name>L-histidine</name>
        <dbReference type="ChEBI" id="CHEBI:57595"/>
    </ligand>
</feature>
<evidence type="ECO:0000259" key="10">
    <source>
        <dbReference type="PROSITE" id="PS50862"/>
    </source>
</evidence>
<dbReference type="Pfam" id="PF13393">
    <property type="entry name" value="tRNA-synt_His"/>
    <property type="match status" value="2"/>
</dbReference>
<evidence type="ECO:0000256" key="3">
    <source>
        <dbReference type="ARBA" id="ARBA00022741"/>
    </source>
</evidence>
<dbReference type="Proteomes" id="UP000034492">
    <property type="component" value="Unassembled WGS sequence"/>
</dbReference>
<dbReference type="GO" id="GO:0005524">
    <property type="term" value="F:ATP binding"/>
    <property type="evidence" value="ECO:0007669"/>
    <property type="project" value="UniProtKB-UniRule"/>
</dbReference>
<feature type="binding site" evidence="9">
    <location>
        <position position="113"/>
    </location>
    <ligand>
        <name>L-histidine</name>
        <dbReference type="ChEBI" id="CHEBI:57595"/>
    </ligand>
</feature>
<dbReference type="HAMAP" id="MF_00127">
    <property type="entry name" value="His_tRNA_synth"/>
    <property type="match status" value="1"/>
</dbReference>
<comment type="subcellular location">
    <subcellularLocation>
        <location evidence="8">Cytoplasm</location>
    </subcellularLocation>
</comment>
<dbReference type="InterPro" id="IPR004154">
    <property type="entry name" value="Anticodon-bd"/>
</dbReference>
<dbReference type="SUPFAM" id="SSF52954">
    <property type="entry name" value="Class II aaRS ABD-related"/>
    <property type="match status" value="1"/>
</dbReference>
<dbReference type="InterPro" id="IPR045864">
    <property type="entry name" value="aa-tRNA-synth_II/BPL/LPL"/>
</dbReference>
<dbReference type="Gene3D" id="3.30.930.10">
    <property type="entry name" value="Bira Bifunctional Protein, Domain 2"/>
    <property type="match status" value="1"/>
</dbReference>
<dbReference type="InterPro" id="IPR004516">
    <property type="entry name" value="HisRS/HisZ"/>
</dbReference>
<keyword evidence="8" id="KW-0963">Cytoplasm</keyword>
<evidence type="ECO:0000313" key="12">
    <source>
        <dbReference type="Proteomes" id="UP000034492"/>
    </source>
</evidence>
<dbReference type="InterPro" id="IPR036621">
    <property type="entry name" value="Anticodon-bd_dom_sf"/>
</dbReference>
<protein>
    <recommendedName>
        <fullName evidence="8">Histidine--tRNA ligase</fullName>
        <ecNumber evidence="8">6.1.1.21</ecNumber>
    </recommendedName>
    <alternativeName>
        <fullName evidence="8">Histidyl-tRNA synthetase</fullName>
        <shortName evidence="8">HisRS</shortName>
    </alternativeName>
</protein>
<dbReference type="GO" id="GO:0004821">
    <property type="term" value="F:histidine-tRNA ligase activity"/>
    <property type="evidence" value="ECO:0007669"/>
    <property type="project" value="UniProtKB-UniRule"/>
</dbReference>
<dbReference type="PIRSF" id="PIRSF001549">
    <property type="entry name" value="His-tRNA_synth"/>
    <property type="match status" value="1"/>
</dbReference>
<dbReference type="PANTHER" id="PTHR11476">
    <property type="entry name" value="HISTIDYL-TRNA SYNTHETASE"/>
    <property type="match status" value="1"/>
</dbReference>
<evidence type="ECO:0000256" key="4">
    <source>
        <dbReference type="ARBA" id="ARBA00022840"/>
    </source>
</evidence>
<dbReference type="InterPro" id="IPR041715">
    <property type="entry name" value="HisRS-like_core"/>
</dbReference>
<dbReference type="GO" id="GO:0005737">
    <property type="term" value="C:cytoplasm"/>
    <property type="evidence" value="ECO:0007669"/>
    <property type="project" value="UniProtKB-SubCell"/>
</dbReference>
<feature type="binding site" evidence="9">
    <location>
        <position position="127"/>
    </location>
    <ligand>
        <name>L-histidine</name>
        <dbReference type="ChEBI" id="CHEBI:57595"/>
    </ligand>
</feature>